<proteinExistence type="evidence at transcript level"/>
<protein>
    <submittedName>
        <fullName evidence="1">Uncharacterized protein</fullName>
    </submittedName>
</protein>
<reference evidence="1" key="2">
    <citation type="journal article" date="2014" name="BMC Genomics">
        <title>A genomic perspective to assessing quality of mass-reared SIT flies used in Mediterranean fruit fly (Ceratitis capitata) eradication in California.</title>
        <authorList>
            <person name="Calla B."/>
            <person name="Hall B."/>
            <person name="Hou S."/>
            <person name="Geib S.M."/>
        </authorList>
    </citation>
    <scope>NUCLEOTIDE SEQUENCE</scope>
</reference>
<name>W8B2H9_CERCA</name>
<reference evidence="1" key="1">
    <citation type="submission" date="2013-07" db="EMBL/GenBank/DDBJ databases">
        <authorList>
            <person name="Geib S."/>
        </authorList>
    </citation>
    <scope>NUCLEOTIDE SEQUENCE</scope>
</reference>
<evidence type="ECO:0000313" key="1">
    <source>
        <dbReference type="EMBL" id="JAB95340.1"/>
    </source>
</evidence>
<sequence length="112" mass="13116">MCIDKHLHIFPESRFRKRKLKFYNRKKNFFFHTAISSCLAKLAPAQRSAAPHHTTPHFDSNICPWKRRLTSQSTVWCVGQMAYNSETNVNARTRNETSRYGRHGMAWHGGPR</sequence>
<dbReference type="EMBL" id="GAMC01011215">
    <property type="protein sequence ID" value="JAB95340.1"/>
    <property type="molecule type" value="mRNA"/>
</dbReference>
<dbReference type="AlphaFoldDB" id="W8B2H9"/>
<accession>W8B2H9</accession>
<organism evidence="1">
    <name type="scientific">Ceratitis capitata</name>
    <name type="common">Mediterranean fruit fly</name>
    <name type="synonym">Tephritis capitata</name>
    <dbReference type="NCBI Taxonomy" id="7213"/>
    <lineage>
        <taxon>Eukaryota</taxon>
        <taxon>Metazoa</taxon>
        <taxon>Ecdysozoa</taxon>
        <taxon>Arthropoda</taxon>
        <taxon>Hexapoda</taxon>
        <taxon>Insecta</taxon>
        <taxon>Pterygota</taxon>
        <taxon>Neoptera</taxon>
        <taxon>Endopterygota</taxon>
        <taxon>Diptera</taxon>
        <taxon>Brachycera</taxon>
        <taxon>Muscomorpha</taxon>
        <taxon>Tephritoidea</taxon>
        <taxon>Tephritidae</taxon>
        <taxon>Ceratitis</taxon>
        <taxon>Ceratitis</taxon>
    </lineage>
</organism>